<dbReference type="GO" id="GO:0005737">
    <property type="term" value="C:cytoplasm"/>
    <property type="evidence" value="ECO:0007669"/>
    <property type="project" value="TreeGrafter"/>
</dbReference>
<reference evidence="2 3" key="1">
    <citation type="submission" date="2018-08" db="EMBL/GenBank/DDBJ databases">
        <title>Sequencing the genomes of 1000 actinobacteria strains.</title>
        <authorList>
            <person name="Klenk H.-P."/>
        </authorList>
    </citation>
    <scope>NUCLEOTIDE SEQUENCE [LARGE SCALE GENOMIC DNA]</scope>
    <source>
        <strain evidence="2 3">DSM 44099</strain>
    </source>
</reference>
<evidence type="ECO:0000313" key="3">
    <source>
        <dbReference type="Proteomes" id="UP000256913"/>
    </source>
</evidence>
<dbReference type="Pfam" id="PF01636">
    <property type="entry name" value="APH"/>
    <property type="match status" value="1"/>
</dbReference>
<keyword evidence="3" id="KW-1185">Reference proteome</keyword>
<evidence type="ECO:0000313" key="2">
    <source>
        <dbReference type="EMBL" id="REF97878.1"/>
    </source>
</evidence>
<dbReference type="SUPFAM" id="SSF56112">
    <property type="entry name" value="Protein kinase-like (PK-like)"/>
    <property type="match status" value="1"/>
</dbReference>
<dbReference type="Gene3D" id="3.30.200.20">
    <property type="entry name" value="Phosphorylase Kinase, domain 1"/>
    <property type="match status" value="1"/>
</dbReference>
<dbReference type="PANTHER" id="PTHR22603">
    <property type="entry name" value="CHOLINE/ETHANOALAMINE KINASE"/>
    <property type="match status" value="1"/>
</dbReference>
<feature type="domain" description="Aminoglycoside phosphotransferase" evidence="1">
    <location>
        <begin position="26"/>
        <end position="241"/>
    </location>
</feature>
<dbReference type="RefSeq" id="WP_116069256.1">
    <property type="nucleotide sequence ID" value="NZ_BONB01000075.1"/>
</dbReference>
<organism evidence="2 3">
    <name type="scientific">Asanoa ferruginea</name>
    <dbReference type="NCBI Taxonomy" id="53367"/>
    <lineage>
        <taxon>Bacteria</taxon>
        <taxon>Bacillati</taxon>
        <taxon>Actinomycetota</taxon>
        <taxon>Actinomycetes</taxon>
        <taxon>Micromonosporales</taxon>
        <taxon>Micromonosporaceae</taxon>
        <taxon>Asanoa</taxon>
    </lineage>
</organism>
<dbReference type="EMBL" id="QUMQ01000001">
    <property type="protein sequence ID" value="REF97878.1"/>
    <property type="molecule type" value="Genomic_DNA"/>
</dbReference>
<proteinExistence type="predicted"/>
<dbReference type="AlphaFoldDB" id="A0A3D9ZKG7"/>
<dbReference type="GO" id="GO:0006646">
    <property type="term" value="P:phosphatidylethanolamine biosynthetic process"/>
    <property type="evidence" value="ECO:0007669"/>
    <property type="project" value="TreeGrafter"/>
</dbReference>
<keyword evidence="2" id="KW-0808">Transferase</keyword>
<dbReference type="CDD" id="cd05151">
    <property type="entry name" value="ChoK-like"/>
    <property type="match status" value="1"/>
</dbReference>
<dbReference type="OrthoDB" id="179763at2"/>
<dbReference type="InterPro" id="IPR002575">
    <property type="entry name" value="Aminoglycoside_PTrfase"/>
</dbReference>
<keyword evidence="2" id="KW-0418">Kinase</keyword>
<accession>A0A3D9ZKG7</accession>
<dbReference type="Proteomes" id="UP000256913">
    <property type="component" value="Unassembled WGS sequence"/>
</dbReference>
<dbReference type="Gene3D" id="3.90.1200.10">
    <property type="match status" value="1"/>
</dbReference>
<dbReference type="InterPro" id="IPR011009">
    <property type="entry name" value="Kinase-like_dom_sf"/>
</dbReference>
<evidence type="ECO:0000259" key="1">
    <source>
        <dbReference type="Pfam" id="PF01636"/>
    </source>
</evidence>
<gene>
    <name evidence="2" type="ORF">DFJ67_3885</name>
</gene>
<protein>
    <submittedName>
        <fullName evidence="2">Thiamine kinase-like enzyme</fullName>
    </submittedName>
</protein>
<name>A0A3D9ZKG7_9ACTN</name>
<dbReference type="PANTHER" id="PTHR22603:SF66">
    <property type="entry name" value="ETHANOLAMINE KINASE"/>
    <property type="match status" value="1"/>
</dbReference>
<sequence length="315" mass="34378">MRMADRPEVDDVLRRVSLFAGRAVRATPIDGGLSHHIWRIDTGGRSYLLRVLDPAVSAAGLGIPPEQEIDNTSRAADSGAGARVIEVLPEVPALVLEFLPGRTLHATDVRDPAGIKRIAAACRRLHAGPAFANDFDILAKRRELLDVCVRHGLRVPDGYHERQSIVDLIATNLSLWPLRARPCHNDLLPENFIDLAGEVRIIDYQLSGNNDPAFELGDIAAEADFDPDQTAALAAAYFGTETVSALIARVRLNLILSNVTWTLWFSVHHGLLRAPGSTFDYWNEAADKWARATSDLDAPDLGRLIDTAAGRPANP</sequence>
<comment type="caution">
    <text evidence="2">The sequence shown here is derived from an EMBL/GenBank/DDBJ whole genome shotgun (WGS) entry which is preliminary data.</text>
</comment>
<dbReference type="GO" id="GO:0004305">
    <property type="term" value="F:ethanolamine kinase activity"/>
    <property type="evidence" value="ECO:0007669"/>
    <property type="project" value="TreeGrafter"/>
</dbReference>